<protein>
    <submittedName>
        <fullName evidence="1">Uncharacterized protein</fullName>
    </submittedName>
</protein>
<reference evidence="1 2" key="1">
    <citation type="journal article" date="2024" name="Nat. Commun.">
        <title>Phylogenomics reveals the evolutionary origins of lichenization in chlorophyte algae.</title>
        <authorList>
            <person name="Puginier C."/>
            <person name="Libourel C."/>
            <person name="Otte J."/>
            <person name="Skaloud P."/>
            <person name="Haon M."/>
            <person name="Grisel S."/>
            <person name="Petersen M."/>
            <person name="Berrin J.G."/>
            <person name="Delaux P.M."/>
            <person name="Dal Grande F."/>
            <person name="Keller J."/>
        </authorList>
    </citation>
    <scope>NUCLEOTIDE SEQUENCE [LARGE SCALE GENOMIC DNA]</scope>
    <source>
        <strain evidence="1 2">SAG 2523</strain>
    </source>
</reference>
<keyword evidence="2" id="KW-1185">Reference proteome</keyword>
<accession>A0AAW1T1Z3</accession>
<evidence type="ECO:0000313" key="2">
    <source>
        <dbReference type="Proteomes" id="UP001485043"/>
    </source>
</evidence>
<evidence type="ECO:0000313" key="1">
    <source>
        <dbReference type="EMBL" id="KAK9862893.1"/>
    </source>
</evidence>
<sequence length="108" mass="11656">MAQLGFQVWSTDLRPSDNTRIHHRQPADIAALTALGPGLEWVHAFQEASHETKRAVDGVCCVWQGAVGVLAERWGRSPDFKQLGPTVEESVDGIKLMSCAGSAGKDIS</sequence>
<dbReference type="Proteomes" id="UP001485043">
    <property type="component" value="Unassembled WGS sequence"/>
</dbReference>
<gene>
    <name evidence="1" type="ORF">WJX84_004932</name>
</gene>
<proteinExistence type="predicted"/>
<comment type="caution">
    <text evidence="1">The sequence shown here is derived from an EMBL/GenBank/DDBJ whole genome shotgun (WGS) entry which is preliminary data.</text>
</comment>
<dbReference type="AlphaFoldDB" id="A0AAW1T1Z3"/>
<dbReference type="EMBL" id="JALJOV010000541">
    <property type="protein sequence ID" value="KAK9862893.1"/>
    <property type="molecule type" value="Genomic_DNA"/>
</dbReference>
<organism evidence="1 2">
    <name type="scientific">Apatococcus fuscideae</name>
    <dbReference type="NCBI Taxonomy" id="2026836"/>
    <lineage>
        <taxon>Eukaryota</taxon>
        <taxon>Viridiplantae</taxon>
        <taxon>Chlorophyta</taxon>
        <taxon>core chlorophytes</taxon>
        <taxon>Trebouxiophyceae</taxon>
        <taxon>Chlorellales</taxon>
        <taxon>Chlorellaceae</taxon>
        <taxon>Apatococcus</taxon>
    </lineage>
</organism>
<name>A0AAW1T1Z3_9CHLO</name>